<comment type="subcellular location">
    <subcellularLocation>
        <location evidence="1">Membrane</location>
        <topology evidence="1">Multi-pass membrane protein</topology>
    </subcellularLocation>
</comment>
<reference evidence="11" key="1">
    <citation type="submission" date="2023-08" db="EMBL/GenBank/DDBJ databases">
        <title>A de novo genome assembly of Solanum verrucosum Schlechtendal, a Mexican diploid species geographically isolated from the other diploid A-genome species in potato relatives.</title>
        <authorList>
            <person name="Hosaka K."/>
        </authorList>
    </citation>
    <scope>NUCLEOTIDE SEQUENCE</scope>
    <source>
        <tissue evidence="11">Young leaves</tissue>
    </source>
</reference>
<keyword evidence="3" id="KW-0677">Repeat</keyword>
<dbReference type="GO" id="GO:0005886">
    <property type="term" value="C:plasma membrane"/>
    <property type="evidence" value="ECO:0007669"/>
    <property type="project" value="TreeGrafter"/>
</dbReference>
<evidence type="ECO:0000256" key="5">
    <source>
        <dbReference type="ARBA" id="ARBA00023043"/>
    </source>
</evidence>
<dbReference type="PROSITE" id="PS50088">
    <property type="entry name" value="ANK_REPEAT"/>
    <property type="match status" value="2"/>
</dbReference>
<evidence type="ECO:0000256" key="4">
    <source>
        <dbReference type="ARBA" id="ARBA00022989"/>
    </source>
</evidence>
<feature type="compositionally biased region" description="Polar residues" evidence="8">
    <location>
        <begin position="441"/>
        <end position="450"/>
    </location>
</feature>
<sequence>MLLDENVVSKGTIEVNSLNKKGLTPLEVLLEECGDRDIEEILRASGALSAENLQVLVVPVQDQQSSREQTRDDGPRSNVKKLHDFFKYNKTRDCPGKVRDTILVITILIATATYQAGFNPPGGVWQDTYWPDDNNNSTSYDGIVVVPLRHFAGQSVMATSNPVGYGLAEIFLSAEHNLMKETKIKKLHNSLVESMDRRLREAAQKGDVHYLQSLIKEVPFLLSTVSLAGSNETPLHIACLSLHLEFAKEIIHLRPEFAREVNQDGFSPLHIASANGDIEIVKELLKVDRNLCLLKGKDRRIPLHYAVIKGRKHVIKELLVASPNSAAEVTARGETCLHLAVKNHQFEAFKLLLENLKEFNKYGLLNNKDIQGNTVLHLAMSTKQFEVVDLLLDENFVAKGTIDVNSLNKGGLTPLEVLLKESGDRDIEEILRTSGAVSAEHLQTSQQEGLPQSWVVPVQDPSNEQSSREPTRDDGPRSNSKKLQDFFKYNKTKDCPGKVRDTLLVIAILIATATYQTVLSPPGGVWQDTYWPDHNNSSSSDGIMSLRRIAGQSVMGTNNPISYGLFLVFNSIGFFVSLHTINFLTIGFPLQLELQISLVALIATYDTVMSAVTPNRGISLLFTIFSTVFPVFLPHITKLLRNHCKKPKFIIKICELFR</sequence>
<dbReference type="Pfam" id="PF13962">
    <property type="entry name" value="PGG"/>
    <property type="match status" value="2"/>
</dbReference>
<evidence type="ECO:0000256" key="2">
    <source>
        <dbReference type="ARBA" id="ARBA00022692"/>
    </source>
</evidence>
<name>A0AAF0PUQ5_SOLVR</name>
<dbReference type="Pfam" id="PF12796">
    <property type="entry name" value="Ank_2"/>
    <property type="match status" value="2"/>
</dbReference>
<feature type="compositionally biased region" description="Basic and acidic residues" evidence="8">
    <location>
        <begin position="466"/>
        <end position="476"/>
    </location>
</feature>
<keyword evidence="5 7" id="KW-0040">ANK repeat</keyword>
<dbReference type="Gene3D" id="1.25.40.20">
    <property type="entry name" value="Ankyrin repeat-containing domain"/>
    <property type="match status" value="2"/>
</dbReference>
<accession>A0AAF0PUQ5</accession>
<evidence type="ECO:0000313" key="11">
    <source>
        <dbReference type="EMBL" id="WMV11116.1"/>
    </source>
</evidence>
<feature type="repeat" description="ANK" evidence="7">
    <location>
        <begin position="264"/>
        <end position="286"/>
    </location>
</feature>
<protein>
    <recommendedName>
        <fullName evidence="10">PGG domain-containing protein</fullName>
    </recommendedName>
</protein>
<dbReference type="Proteomes" id="UP001234989">
    <property type="component" value="Chromosome 1"/>
</dbReference>
<dbReference type="PROSITE" id="PS50297">
    <property type="entry name" value="ANK_REP_REGION"/>
    <property type="match status" value="2"/>
</dbReference>
<proteinExistence type="predicted"/>
<dbReference type="SMART" id="SM00248">
    <property type="entry name" value="ANK"/>
    <property type="match status" value="5"/>
</dbReference>
<dbReference type="SUPFAM" id="SSF48403">
    <property type="entry name" value="Ankyrin repeat"/>
    <property type="match status" value="1"/>
</dbReference>
<dbReference type="EMBL" id="CP133612">
    <property type="protein sequence ID" value="WMV11116.1"/>
    <property type="molecule type" value="Genomic_DNA"/>
</dbReference>
<feature type="region of interest" description="Disordered" evidence="8">
    <location>
        <begin position="59"/>
        <end position="78"/>
    </location>
</feature>
<evidence type="ECO:0000256" key="6">
    <source>
        <dbReference type="ARBA" id="ARBA00023136"/>
    </source>
</evidence>
<evidence type="ECO:0000256" key="1">
    <source>
        <dbReference type="ARBA" id="ARBA00004141"/>
    </source>
</evidence>
<evidence type="ECO:0000256" key="9">
    <source>
        <dbReference type="SAM" id="Phobius"/>
    </source>
</evidence>
<keyword evidence="2 9" id="KW-0812">Transmembrane</keyword>
<dbReference type="InterPro" id="IPR026961">
    <property type="entry name" value="PGG_dom"/>
</dbReference>
<feature type="region of interest" description="Disordered" evidence="8">
    <location>
        <begin position="441"/>
        <end position="483"/>
    </location>
</feature>
<evidence type="ECO:0000256" key="8">
    <source>
        <dbReference type="SAM" id="MobiDB-lite"/>
    </source>
</evidence>
<evidence type="ECO:0000256" key="7">
    <source>
        <dbReference type="PROSITE-ProRule" id="PRU00023"/>
    </source>
</evidence>
<dbReference type="InterPro" id="IPR036770">
    <property type="entry name" value="Ankyrin_rpt-contain_sf"/>
</dbReference>
<gene>
    <name evidence="11" type="ORF">MTR67_004501</name>
</gene>
<evidence type="ECO:0000259" key="10">
    <source>
        <dbReference type="Pfam" id="PF13962"/>
    </source>
</evidence>
<keyword evidence="6 9" id="KW-0472">Membrane</keyword>
<evidence type="ECO:0000313" key="12">
    <source>
        <dbReference type="Proteomes" id="UP001234989"/>
    </source>
</evidence>
<feature type="transmembrane region" description="Helical" evidence="9">
    <location>
        <begin position="563"/>
        <end position="584"/>
    </location>
</feature>
<dbReference type="AlphaFoldDB" id="A0AAF0PUQ5"/>
<dbReference type="InterPro" id="IPR002110">
    <property type="entry name" value="Ankyrin_rpt"/>
</dbReference>
<feature type="repeat" description="ANK" evidence="7">
    <location>
        <begin position="371"/>
        <end position="393"/>
    </location>
</feature>
<feature type="compositionally biased region" description="Basic and acidic residues" evidence="8">
    <location>
        <begin position="68"/>
        <end position="78"/>
    </location>
</feature>
<keyword evidence="4 9" id="KW-1133">Transmembrane helix</keyword>
<dbReference type="PANTHER" id="PTHR24186">
    <property type="entry name" value="PROTEIN PHOSPHATASE 1 REGULATORY SUBUNIT"/>
    <property type="match status" value="1"/>
</dbReference>
<dbReference type="PANTHER" id="PTHR24186:SF56">
    <property type="entry name" value="PGG DOMAIN-CONTAINING PROTEIN"/>
    <property type="match status" value="1"/>
</dbReference>
<feature type="domain" description="PGG" evidence="10">
    <location>
        <begin position="98"/>
        <end position="129"/>
    </location>
</feature>
<feature type="domain" description="PGG" evidence="10">
    <location>
        <begin position="499"/>
        <end position="590"/>
    </location>
</feature>
<feature type="transmembrane region" description="Helical" evidence="9">
    <location>
        <begin position="618"/>
        <end position="636"/>
    </location>
</feature>
<dbReference type="Pfam" id="PF00023">
    <property type="entry name" value="Ank"/>
    <property type="match status" value="1"/>
</dbReference>
<organism evidence="11 12">
    <name type="scientific">Solanum verrucosum</name>
    <dbReference type="NCBI Taxonomy" id="315347"/>
    <lineage>
        <taxon>Eukaryota</taxon>
        <taxon>Viridiplantae</taxon>
        <taxon>Streptophyta</taxon>
        <taxon>Embryophyta</taxon>
        <taxon>Tracheophyta</taxon>
        <taxon>Spermatophyta</taxon>
        <taxon>Magnoliopsida</taxon>
        <taxon>eudicotyledons</taxon>
        <taxon>Gunneridae</taxon>
        <taxon>Pentapetalae</taxon>
        <taxon>asterids</taxon>
        <taxon>lamiids</taxon>
        <taxon>Solanales</taxon>
        <taxon>Solanaceae</taxon>
        <taxon>Solanoideae</taxon>
        <taxon>Solaneae</taxon>
        <taxon>Solanum</taxon>
    </lineage>
</organism>
<evidence type="ECO:0000256" key="3">
    <source>
        <dbReference type="ARBA" id="ARBA00022737"/>
    </source>
</evidence>
<keyword evidence="12" id="KW-1185">Reference proteome</keyword>